<dbReference type="EMBL" id="GECZ01021645">
    <property type="protein sequence ID" value="JAS48124.1"/>
    <property type="molecule type" value="Transcribed_RNA"/>
</dbReference>
<dbReference type="InterPro" id="IPR007374">
    <property type="entry name" value="ASCH_domain"/>
</dbReference>
<dbReference type="Gene3D" id="2.30.130.30">
    <property type="entry name" value="Hypothetical protein"/>
    <property type="match status" value="1"/>
</dbReference>
<dbReference type="GO" id="GO:0180022">
    <property type="term" value="C:RQC-trigger complex"/>
    <property type="evidence" value="ECO:0007669"/>
    <property type="project" value="InterPro"/>
</dbReference>
<dbReference type="InterPro" id="IPR015947">
    <property type="entry name" value="PUA-like_sf"/>
</dbReference>
<dbReference type="InterPro" id="IPR009349">
    <property type="entry name" value="TRIP4/RQT4_C2HC5_Znf"/>
</dbReference>
<name>A0A1B6FDD1_9HEMI</name>
<feature type="domain" description="TRIP4/RQT4 C2HC5-type zinc finger" evidence="3">
    <location>
        <begin position="136"/>
        <end position="182"/>
    </location>
</feature>
<dbReference type="PANTHER" id="PTHR12963:SF4">
    <property type="entry name" value="ACTIVATING SIGNAL COINTEGRATOR 1"/>
    <property type="match status" value="1"/>
</dbReference>
<evidence type="ECO:0000313" key="6">
    <source>
        <dbReference type="EMBL" id="JAS48124.1"/>
    </source>
</evidence>
<sequence>MSDEWLYEQLSDLLQFPVPQEMIDYIKSIVNMRDLEDYMKTLLDSDNPQHKRFLQELIQRRKGSGVGYKKNEIEEDFFAPKVEKKKKDKGNKSQATNVVSKKGVPDQPAQAKKKKFMNLYSQEGQNRDVVLLKGRHKCDCQASKHKLINNCLKCGRIVCEQEGSGPCLFCGSLVCSREEQEYLSSGSKQSAHFLQKLMDQKPAGHDAAIEQRNRLLEYDRNSEKRTRVIDDESDYFCVNSVWLSSAERERLKKKEEEYRARKHQSRRDQVMTLDIGRSSSATNIVQQIEIACLGETAADELNPLRRMIETVPSDVLDLTEMDEVLRDISNNVNTADLGFHEVENYDPSIPMQPRYDEDVIYELERGKRGMFHETDTFTKIQDKEYLEMVDDGLCMSLHQPWASLLVCGIKEHEGRNWYASHRGRLWIASASKPPTDQEIQDTESLYRSVKGVQAFPLTYPTGCLLGSVNVVDCLPQEEYQRKFPLGESQSPFVFICNSPQELPIRFPISGKHKIYKLDPGIHQAAQKAMKRLDMIKSEKNSQSFLRNS</sequence>
<dbReference type="InterPro" id="IPR039128">
    <property type="entry name" value="TRIP4-like"/>
</dbReference>
<dbReference type="InterPro" id="IPR056994">
    <property type="entry name" value="TRI4_N"/>
</dbReference>
<dbReference type="GO" id="GO:0008270">
    <property type="term" value="F:zinc ion binding"/>
    <property type="evidence" value="ECO:0007669"/>
    <property type="project" value="InterPro"/>
</dbReference>
<feature type="domain" description="ASCH" evidence="2">
    <location>
        <begin position="395"/>
        <end position="479"/>
    </location>
</feature>
<evidence type="ECO:0000256" key="1">
    <source>
        <dbReference type="SAM" id="MobiDB-lite"/>
    </source>
</evidence>
<reference evidence="6" key="1">
    <citation type="submission" date="2015-11" db="EMBL/GenBank/DDBJ databases">
        <title>De novo transcriptome assembly of four potential Pierce s Disease insect vectors from Arizona vineyards.</title>
        <authorList>
            <person name="Tassone E.E."/>
        </authorList>
    </citation>
    <scope>NUCLEOTIDE SEQUENCE</scope>
</reference>
<organism evidence="6">
    <name type="scientific">Cuerna arida</name>
    <dbReference type="NCBI Taxonomy" id="1464854"/>
    <lineage>
        <taxon>Eukaryota</taxon>
        <taxon>Metazoa</taxon>
        <taxon>Ecdysozoa</taxon>
        <taxon>Arthropoda</taxon>
        <taxon>Hexapoda</taxon>
        <taxon>Insecta</taxon>
        <taxon>Pterygota</taxon>
        <taxon>Neoptera</taxon>
        <taxon>Paraneoptera</taxon>
        <taxon>Hemiptera</taxon>
        <taxon>Auchenorrhyncha</taxon>
        <taxon>Membracoidea</taxon>
        <taxon>Cicadellidae</taxon>
        <taxon>Cicadellinae</taxon>
        <taxon>Proconiini</taxon>
        <taxon>Cuerna</taxon>
    </lineage>
</organism>
<evidence type="ECO:0008006" key="7">
    <source>
        <dbReference type="Google" id="ProtNLM"/>
    </source>
</evidence>
<gene>
    <name evidence="6" type="ORF">g.19924</name>
</gene>
<dbReference type="CDD" id="cd06554">
    <property type="entry name" value="ASCH_ASC-1_like"/>
    <property type="match status" value="1"/>
</dbReference>
<feature type="domain" description="Activating signal cointegrator 1 third" evidence="4">
    <location>
        <begin position="231"/>
        <end position="275"/>
    </location>
</feature>
<dbReference type="PANTHER" id="PTHR12963">
    <property type="entry name" value="THYROID RECEPTOR INTERACTING PROTEIN RELATED"/>
    <property type="match status" value="1"/>
</dbReference>
<evidence type="ECO:0000259" key="3">
    <source>
        <dbReference type="Pfam" id="PF06221"/>
    </source>
</evidence>
<evidence type="ECO:0000259" key="4">
    <source>
        <dbReference type="Pfam" id="PF23134"/>
    </source>
</evidence>
<dbReference type="AlphaFoldDB" id="A0A1B6FDD1"/>
<evidence type="ECO:0000259" key="2">
    <source>
        <dbReference type="Pfam" id="PF04266"/>
    </source>
</evidence>
<dbReference type="InterPro" id="IPR056993">
    <property type="entry name" value="TRIP4_3rd_dom"/>
</dbReference>
<feature type="region of interest" description="Disordered" evidence="1">
    <location>
        <begin position="84"/>
        <end position="112"/>
    </location>
</feature>
<dbReference type="Pfam" id="PF23134">
    <property type="entry name" value="TRIP4_3rd"/>
    <property type="match status" value="1"/>
</dbReference>
<protein>
    <recommendedName>
        <fullName evidence="7">ASCH domain-containing protein</fullName>
    </recommendedName>
</protein>
<dbReference type="Pfam" id="PF06221">
    <property type="entry name" value="zf-C2HC5"/>
    <property type="match status" value="1"/>
</dbReference>
<dbReference type="Pfam" id="PF23135">
    <property type="entry name" value="TRI4_N"/>
    <property type="match status" value="1"/>
</dbReference>
<accession>A0A1B6FDD1</accession>
<dbReference type="Pfam" id="PF04266">
    <property type="entry name" value="ASCH"/>
    <property type="match status" value="1"/>
</dbReference>
<dbReference type="SUPFAM" id="SSF88697">
    <property type="entry name" value="PUA domain-like"/>
    <property type="match status" value="1"/>
</dbReference>
<proteinExistence type="predicted"/>
<feature type="domain" description="Activating signal cointegrator 1 N-terminal" evidence="5">
    <location>
        <begin position="4"/>
        <end position="61"/>
    </location>
</feature>
<evidence type="ECO:0000259" key="5">
    <source>
        <dbReference type="Pfam" id="PF23135"/>
    </source>
</evidence>
<dbReference type="GO" id="GO:0005634">
    <property type="term" value="C:nucleus"/>
    <property type="evidence" value="ECO:0007669"/>
    <property type="project" value="InterPro"/>
</dbReference>
<dbReference type="FunFam" id="2.30.130.30:FF:000006">
    <property type="entry name" value="Putative_zinc_finger_motif_-_C2HC5-type /ASCH_domain_containing_protein_-_putative"/>
    <property type="match status" value="1"/>
</dbReference>
<dbReference type="GO" id="GO:0072344">
    <property type="term" value="P:rescue of stalled ribosome"/>
    <property type="evidence" value="ECO:0007669"/>
    <property type="project" value="InterPro"/>
</dbReference>